<dbReference type="SUPFAM" id="SSF51905">
    <property type="entry name" value="FAD/NAD(P)-binding domain"/>
    <property type="match status" value="1"/>
</dbReference>
<feature type="compositionally biased region" description="Low complexity" evidence="4">
    <location>
        <begin position="1"/>
        <end position="33"/>
    </location>
</feature>
<evidence type="ECO:0000256" key="3">
    <source>
        <dbReference type="ARBA" id="ARBA00022827"/>
    </source>
</evidence>
<dbReference type="PANTHER" id="PTHR43004">
    <property type="entry name" value="TRK SYSTEM POTASSIUM UPTAKE PROTEIN"/>
    <property type="match status" value="1"/>
</dbReference>
<reference evidence="7" key="1">
    <citation type="journal article" date="2019" name="Int. J. Syst. Evol. Microbiol.">
        <title>The Global Catalogue of Microorganisms (GCM) 10K type strain sequencing project: providing services to taxonomists for standard genome sequencing and annotation.</title>
        <authorList>
            <consortium name="The Broad Institute Genomics Platform"/>
            <consortium name="The Broad Institute Genome Sequencing Center for Infectious Disease"/>
            <person name="Wu L."/>
            <person name="Ma J."/>
        </authorList>
    </citation>
    <scope>NUCLEOTIDE SEQUENCE [LARGE SCALE GENOMIC DNA]</scope>
    <source>
        <strain evidence="7">CGMCC 4.7198</strain>
    </source>
</reference>
<dbReference type="PANTHER" id="PTHR43004:SF19">
    <property type="entry name" value="BINDING MONOOXYGENASE, PUTATIVE (JCVI)-RELATED"/>
    <property type="match status" value="1"/>
</dbReference>
<evidence type="ECO:0000259" key="5">
    <source>
        <dbReference type="Pfam" id="PF01494"/>
    </source>
</evidence>
<dbReference type="Gene3D" id="3.50.50.60">
    <property type="entry name" value="FAD/NAD(P)-binding domain"/>
    <property type="match status" value="1"/>
</dbReference>
<keyword evidence="2" id="KW-0285">Flavoprotein</keyword>
<dbReference type="EMBL" id="JBHTEC010000001">
    <property type="protein sequence ID" value="MFD0284376.1"/>
    <property type="molecule type" value="Genomic_DNA"/>
</dbReference>
<comment type="caution">
    <text evidence="6">The sequence shown here is derived from an EMBL/GenBank/DDBJ whole genome shotgun (WGS) entry which is preliminary data.</text>
</comment>
<dbReference type="InterPro" id="IPR050641">
    <property type="entry name" value="RIFMO-like"/>
</dbReference>
<proteinExistence type="predicted"/>
<feature type="domain" description="FAD-binding" evidence="5">
    <location>
        <begin position="36"/>
        <end position="368"/>
    </location>
</feature>
<keyword evidence="7" id="KW-1185">Reference proteome</keyword>
<dbReference type="RefSeq" id="WP_381301064.1">
    <property type="nucleotide sequence ID" value="NZ_JBHTEC010000001.1"/>
</dbReference>
<keyword evidence="6" id="KW-0503">Monooxygenase</keyword>
<evidence type="ECO:0000256" key="2">
    <source>
        <dbReference type="ARBA" id="ARBA00022630"/>
    </source>
</evidence>
<evidence type="ECO:0000256" key="4">
    <source>
        <dbReference type="SAM" id="MobiDB-lite"/>
    </source>
</evidence>
<gene>
    <name evidence="6" type="ORF">ACFQZP_22390</name>
</gene>
<evidence type="ECO:0000313" key="7">
    <source>
        <dbReference type="Proteomes" id="UP001596957"/>
    </source>
</evidence>
<protein>
    <submittedName>
        <fullName evidence="6">FAD-dependent monooxygenase</fullName>
    </submittedName>
</protein>
<evidence type="ECO:0000313" key="6">
    <source>
        <dbReference type="EMBL" id="MFD0284376.1"/>
    </source>
</evidence>
<dbReference type="Gene3D" id="3.30.70.2450">
    <property type="match status" value="1"/>
</dbReference>
<sequence length="537" mass="57233">MNGNTSNTHTTRTVRATDTTDTTRTARNTNPTAPHDVIVVGSGPTGLLLAGDLATAGVPVTLVEKRPHKISNLSRAFVLHARTLEQLDARGLADGLELGGRPLDRIRLFGGLTVALDTLPSRFNHLLVIPQYEVEKALLRRAEEAGARFRYETEVTGLSQDADGVTLEVRRPDGESETLAAAYVVGTDGMRSAVRAAVGLPFPGKSVIRSVVLADVRLDEEPESVLTANAVGNAFAFIAPFGDGYYRVIGWHRGRNVPDSEPLELDEVKEIARLALGHDYGMRDARWMSRFHSDERQAPAYRVGRVFLAGDAAHVHTPAGGQGMNTGLQDAANLGWKLAAVLNGHADTALLGTYQAERHPVGKSVLRSSGGIVRLAMAKRPWTLALRAGLTAFLNHVGPARRKAAGQITGIGYAYGAPRGAHRLVGTRVPDVALKSGRLYEALRGGRFVLIAPQSYDAGDRADRLAVERWASDRRTTVLVRPDGYVAWAAETPDAAAVEAALAAAVGEPGVRRLVGGAGQQLAQETGELAGLVLVEG</sequence>
<organism evidence="6 7">
    <name type="scientific">Streptomyces lutosisoli</name>
    <dbReference type="NCBI Taxonomy" id="2665721"/>
    <lineage>
        <taxon>Bacteria</taxon>
        <taxon>Bacillati</taxon>
        <taxon>Actinomycetota</taxon>
        <taxon>Actinomycetes</taxon>
        <taxon>Kitasatosporales</taxon>
        <taxon>Streptomycetaceae</taxon>
        <taxon>Streptomyces</taxon>
    </lineage>
</organism>
<keyword evidence="3" id="KW-0274">FAD</keyword>
<evidence type="ECO:0000256" key="1">
    <source>
        <dbReference type="ARBA" id="ARBA00001974"/>
    </source>
</evidence>
<dbReference type="Pfam" id="PF01494">
    <property type="entry name" value="FAD_binding_3"/>
    <property type="match status" value="1"/>
</dbReference>
<comment type="cofactor">
    <cofactor evidence="1">
        <name>FAD</name>
        <dbReference type="ChEBI" id="CHEBI:57692"/>
    </cofactor>
</comment>
<name>A0ABW2VIN5_9ACTN</name>
<dbReference type="Pfam" id="PF21274">
    <property type="entry name" value="Rng_hyd_C"/>
    <property type="match status" value="1"/>
</dbReference>
<feature type="region of interest" description="Disordered" evidence="4">
    <location>
        <begin position="1"/>
        <end position="35"/>
    </location>
</feature>
<dbReference type="PRINTS" id="PR00420">
    <property type="entry name" value="RNGMNOXGNASE"/>
</dbReference>
<dbReference type="Gene3D" id="3.40.30.120">
    <property type="match status" value="1"/>
</dbReference>
<dbReference type="InterPro" id="IPR002938">
    <property type="entry name" value="FAD-bd"/>
</dbReference>
<accession>A0ABW2VIN5</accession>
<keyword evidence="6" id="KW-0560">Oxidoreductase</keyword>
<dbReference type="InterPro" id="IPR036188">
    <property type="entry name" value="FAD/NAD-bd_sf"/>
</dbReference>
<dbReference type="GO" id="GO:0004497">
    <property type="term" value="F:monooxygenase activity"/>
    <property type="evidence" value="ECO:0007669"/>
    <property type="project" value="UniProtKB-KW"/>
</dbReference>
<dbReference type="Proteomes" id="UP001596957">
    <property type="component" value="Unassembled WGS sequence"/>
</dbReference>